<dbReference type="AlphaFoldDB" id="A0A7W6AQM1"/>
<evidence type="ECO:0000313" key="3">
    <source>
        <dbReference type="EMBL" id="MBB3904067.1"/>
    </source>
</evidence>
<dbReference type="RefSeq" id="WP_183507551.1">
    <property type="nucleotide sequence ID" value="NZ_BSPG01000002.1"/>
</dbReference>
<evidence type="ECO:0000259" key="1">
    <source>
        <dbReference type="Pfam" id="PF07746"/>
    </source>
</evidence>
<dbReference type="Proteomes" id="UP000517759">
    <property type="component" value="Unassembled WGS sequence"/>
</dbReference>
<accession>A0A7W6AQM1</accession>
<reference evidence="3 4" key="3">
    <citation type="submission" date="2020-08" db="EMBL/GenBank/DDBJ databases">
        <title>Genomic Encyclopedia of Type Strains, Phase IV (KMG-IV): sequencing the most valuable type-strain genomes for metagenomic binning, comparative biology and taxonomic classification.</title>
        <authorList>
            <person name="Goeker M."/>
        </authorList>
    </citation>
    <scope>NUCLEOTIDE SEQUENCE [LARGE SCALE GENOMIC DNA]</scope>
    <source>
        <strain evidence="3 4">DSM 24105</strain>
    </source>
</reference>
<dbReference type="Proteomes" id="UP001156881">
    <property type="component" value="Unassembled WGS sequence"/>
</dbReference>
<dbReference type="EMBL" id="BSPG01000002">
    <property type="protein sequence ID" value="GLS42808.1"/>
    <property type="molecule type" value="Genomic_DNA"/>
</dbReference>
<comment type="caution">
    <text evidence="3">The sequence shown here is derived from an EMBL/GenBank/DDBJ whole genome shotgun (WGS) entry which is preliminary data.</text>
</comment>
<reference evidence="2" key="1">
    <citation type="journal article" date="2014" name="Int. J. Syst. Evol. Microbiol.">
        <title>Complete genome of a new Firmicutes species belonging to the dominant human colonic microbiota ('Ruminococcus bicirculans') reveals two chromosomes and a selective capacity to utilize plant glucans.</title>
        <authorList>
            <consortium name="NISC Comparative Sequencing Program"/>
            <person name="Wegmann U."/>
            <person name="Louis P."/>
            <person name="Goesmann A."/>
            <person name="Henrissat B."/>
            <person name="Duncan S.H."/>
            <person name="Flint H.J."/>
        </authorList>
    </citation>
    <scope>NUCLEOTIDE SEQUENCE</scope>
    <source>
        <strain evidence="2">NBRC 107710</strain>
    </source>
</reference>
<dbReference type="Pfam" id="PF07746">
    <property type="entry name" value="LigA"/>
    <property type="match status" value="1"/>
</dbReference>
<protein>
    <recommendedName>
        <fullName evidence="1">Extradiol ring-cleavage dioxygenase LigAB LigA subunit domain-containing protein</fullName>
    </recommendedName>
</protein>
<name>A0A7W6AQM1_9HYPH</name>
<dbReference type="InterPro" id="IPR011986">
    <property type="entry name" value="Xdiol_dOase_LigA"/>
</dbReference>
<feature type="domain" description="Extradiol ring-cleavage dioxygenase LigAB LigA subunit" evidence="1">
    <location>
        <begin position="14"/>
        <end position="65"/>
    </location>
</feature>
<evidence type="ECO:0000313" key="4">
    <source>
        <dbReference type="Proteomes" id="UP000517759"/>
    </source>
</evidence>
<dbReference type="InterPro" id="IPR036622">
    <property type="entry name" value="LigA_sf"/>
</dbReference>
<dbReference type="EMBL" id="JACIDN010000006">
    <property type="protein sequence ID" value="MBB3904067.1"/>
    <property type="molecule type" value="Genomic_DNA"/>
</dbReference>
<organism evidence="3 4">
    <name type="scientific">Methylobacterium brachythecii</name>
    <dbReference type="NCBI Taxonomy" id="1176177"/>
    <lineage>
        <taxon>Bacteria</taxon>
        <taxon>Pseudomonadati</taxon>
        <taxon>Pseudomonadota</taxon>
        <taxon>Alphaproteobacteria</taxon>
        <taxon>Hyphomicrobiales</taxon>
        <taxon>Methylobacteriaceae</taxon>
        <taxon>Methylobacterium</taxon>
    </lineage>
</organism>
<sequence length="88" mass="9972">MSAYQVEKLCRRVLHDSAFRARMQSEPADALATVPLNLEEREAILAGDVGWLYRHGASAFLLPILSRFEICGLALPVFNRRMRAEIKN</sequence>
<gene>
    <name evidence="2" type="ORF">GCM10007884_07930</name>
    <name evidence="3" type="ORF">GGR33_003581</name>
</gene>
<evidence type="ECO:0000313" key="5">
    <source>
        <dbReference type="Proteomes" id="UP001156881"/>
    </source>
</evidence>
<reference evidence="2" key="4">
    <citation type="submission" date="2023-01" db="EMBL/GenBank/DDBJ databases">
        <title>Draft genome sequence of Methylobacterium brachythecii strain NBRC 107710.</title>
        <authorList>
            <person name="Sun Q."/>
            <person name="Mori K."/>
        </authorList>
    </citation>
    <scope>NUCLEOTIDE SEQUENCE</scope>
    <source>
        <strain evidence="2">NBRC 107710</strain>
    </source>
</reference>
<reference evidence="5" key="2">
    <citation type="journal article" date="2019" name="Int. J. Syst. Evol. Microbiol.">
        <title>The Global Catalogue of Microorganisms (GCM) 10K type strain sequencing project: providing services to taxonomists for standard genome sequencing and annotation.</title>
        <authorList>
            <consortium name="The Broad Institute Genomics Platform"/>
            <consortium name="The Broad Institute Genome Sequencing Center for Infectious Disease"/>
            <person name="Wu L."/>
            <person name="Ma J."/>
        </authorList>
    </citation>
    <scope>NUCLEOTIDE SEQUENCE [LARGE SCALE GENOMIC DNA]</scope>
    <source>
        <strain evidence="5">NBRC 107710</strain>
    </source>
</reference>
<dbReference type="SUPFAM" id="SSF48076">
    <property type="entry name" value="LigA subunit of an aromatic-ring-opening dioxygenase LigAB"/>
    <property type="match status" value="1"/>
</dbReference>
<keyword evidence="5" id="KW-1185">Reference proteome</keyword>
<evidence type="ECO:0000313" key="2">
    <source>
        <dbReference type="EMBL" id="GLS42808.1"/>
    </source>
</evidence>
<dbReference type="Gene3D" id="1.10.700.10">
    <property type="entry name" value="Dioxygenase LigAB, LigA subunit"/>
    <property type="match status" value="1"/>
</dbReference>
<proteinExistence type="predicted"/>